<evidence type="ECO:0000256" key="17">
    <source>
        <dbReference type="PROSITE-ProRule" id="PRU00433"/>
    </source>
</evidence>
<keyword evidence="21" id="KW-0732">Signal</keyword>
<comment type="catalytic activity">
    <reaction evidence="16 19">
        <text>4 Fe(II)-[cytochrome c] + O2 + 8 H(+)(in) = 4 Fe(III)-[cytochrome c] + 2 H2O + 4 H(+)(out)</text>
        <dbReference type="Rhea" id="RHEA:11436"/>
        <dbReference type="Rhea" id="RHEA-COMP:10350"/>
        <dbReference type="Rhea" id="RHEA-COMP:14399"/>
        <dbReference type="ChEBI" id="CHEBI:15377"/>
        <dbReference type="ChEBI" id="CHEBI:15378"/>
        <dbReference type="ChEBI" id="CHEBI:15379"/>
        <dbReference type="ChEBI" id="CHEBI:29033"/>
        <dbReference type="ChEBI" id="CHEBI:29034"/>
        <dbReference type="EC" id="7.1.1.9"/>
    </reaction>
</comment>
<dbReference type="Gene3D" id="1.10.760.10">
    <property type="entry name" value="Cytochrome c-like domain"/>
    <property type="match status" value="1"/>
</dbReference>
<dbReference type="InterPro" id="IPR002429">
    <property type="entry name" value="CcO_II-like_C"/>
</dbReference>
<dbReference type="Pfam" id="PF00116">
    <property type="entry name" value="COX2"/>
    <property type="match status" value="1"/>
</dbReference>
<dbReference type="EC" id="7.1.1.9" evidence="19"/>
<evidence type="ECO:0000256" key="7">
    <source>
        <dbReference type="ARBA" id="ARBA00022692"/>
    </source>
</evidence>
<evidence type="ECO:0000259" key="22">
    <source>
        <dbReference type="PROSITE" id="PS50857"/>
    </source>
</evidence>
<keyword evidence="5 17" id="KW-0349">Heme</keyword>
<dbReference type="PANTHER" id="PTHR22888">
    <property type="entry name" value="CYTOCHROME C OXIDASE, SUBUNIT II"/>
    <property type="match status" value="1"/>
</dbReference>
<evidence type="ECO:0000256" key="3">
    <source>
        <dbReference type="ARBA" id="ARBA00007866"/>
    </source>
</evidence>
<dbReference type="SUPFAM" id="SSF81464">
    <property type="entry name" value="Cytochrome c oxidase subunit II-like, transmembrane region"/>
    <property type="match status" value="1"/>
</dbReference>
<reference evidence="25 26" key="1">
    <citation type="submission" date="2018-04" db="EMBL/GenBank/DDBJ databases">
        <title>Genomic Encyclopedia of Type Strains, Phase IV (KMG-IV): sequencing the most valuable type-strain genomes for metagenomic binning, comparative biology and taxonomic classification.</title>
        <authorList>
            <person name="Goeker M."/>
        </authorList>
    </citation>
    <scope>NUCLEOTIDE SEQUENCE [LARGE SCALE GENOMIC DNA]</scope>
    <source>
        <strain evidence="25 26">DSM 10065</strain>
    </source>
</reference>
<dbReference type="InterPro" id="IPR008972">
    <property type="entry name" value="Cupredoxin"/>
</dbReference>
<comment type="similarity">
    <text evidence="3 18">Belongs to the cytochrome c oxidase subunit 2 family.</text>
</comment>
<dbReference type="RefSeq" id="WP_026068095.1">
    <property type="nucleotide sequence ID" value="NZ_JACCEX010000002.1"/>
</dbReference>
<evidence type="ECO:0000256" key="4">
    <source>
        <dbReference type="ARBA" id="ARBA00022448"/>
    </source>
</evidence>
<evidence type="ECO:0000256" key="8">
    <source>
        <dbReference type="ARBA" id="ARBA00022723"/>
    </source>
</evidence>
<proteinExistence type="inferred from homology"/>
<keyword evidence="9" id="KW-1278">Translocase</keyword>
<dbReference type="PANTHER" id="PTHR22888:SF9">
    <property type="entry name" value="CYTOCHROME C OXIDASE SUBUNIT 2"/>
    <property type="match status" value="1"/>
</dbReference>
<protein>
    <recommendedName>
        <fullName evidence="19">Cytochrome c oxidase subunit 2</fullName>
        <ecNumber evidence="19">7.1.1.9</ecNumber>
    </recommendedName>
</protein>
<evidence type="ECO:0000256" key="18">
    <source>
        <dbReference type="RuleBase" id="RU000456"/>
    </source>
</evidence>
<dbReference type="SUPFAM" id="SSF46626">
    <property type="entry name" value="Cytochrome c"/>
    <property type="match status" value="1"/>
</dbReference>
<evidence type="ECO:0000313" key="25">
    <source>
        <dbReference type="EMBL" id="PVY62627.1"/>
    </source>
</evidence>
<evidence type="ECO:0000256" key="2">
    <source>
        <dbReference type="ARBA" id="ARBA00004418"/>
    </source>
</evidence>
<keyword evidence="13 19" id="KW-0186">Copper</keyword>
<evidence type="ECO:0000256" key="13">
    <source>
        <dbReference type="ARBA" id="ARBA00023008"/>
    </source>
</evidence>
<dbReference type="PROSITE" id="PS50857">
    <property type="entry name" value="COX2_CUA"/>
    <property type="match status" value="1"/>
</dbReference>
<keyword evidence="12 17" id="KW-0408">Iron</keyword>
<keyword evidence="7 18" id="KW-0812">Transmembrane</keyword>
<evidence type="ECO:0000256" key="10">
    <source>
        <dbReference type="ARBA" id="ARBA00022982"/>
    </source>
</evidence>
<evidence type="ECO:0000256" key="12">
    <source>
        <dbReference type="ARBA" id="ARBA00023004"/>
    </source>
</evidence>
<dbReference type="Pfam" id="PF13442">
    <property type="entry name" value="Cytochrome_CBB3"/>
    <property type="match status" value="1"/>
</dbReference>
<feature type="transmembrane region" description="Helical" evidence="20">
    <location>
        <begin position="50"/>
        <end position="75"/>
    </location>
</feature>
<dbReference type="AlphaFoldDB" id="A0A2U1CNU8"/>
<evidence type="ECO:0000256" key="21">
    <source>
        <dbReference type="SAM" id="SignalP"/>
    </source>
</evidence>
<keyword evidence="26" id="KW-1185">Reference proteome</keyword>
<accession>A0A2U1CNU8</accession>
<dbReference type="OrthoDB" id="9781261at2"/>
<dbReference type="InterPro" id="IPR036909">
    <property type="entry name" value="Cyt_c-like_dom_sf"/>
</dbReference>
<comment type="caution">
    <text evidence="25">The sequence shown here is derived from an EMBL/GenBank/DDBJ whole genome shotgun (WGS) entry which is preliminary data.</text>
</comment>
<keyword evidence="10 18" id="KW-0249">Electron transport</keyword>
<evidence type="ECO:0000256" key="6">
    <source>
        <dbReference type="ARBA" id="ARBA00022660"/>
    </source>
</evidence>
<evidence type="ECO:0000256" key="19">
    <source>
        <dbReference type="RuleBase" id="RU004024"/>
    </source>
</evidence>
<dbReference type="InterPro" id="IPR009056">
    <property type="entry name" value="Cyt_c-like_dom"/>
</dbReference>
<dbReference type="InterPro" id="IPR036257">
    <property type="entry name" value="Cyt_c_oxidase_su2_TM_sf"/>
</dbReference>
<dbReference type="InterPro" id="IPR014222">
    <property type="entry name" value="Cyt_c_oxidase_su2"/>
</dbReference>
<dbReference type="GO" id="GO:0004129">
    <property type="term" value="F:cytochrome-c oxidase activity"/>
    <property type="evidence" value="ECO:0007669"/>
    <property type="project" value="UniProtKB-EC"/>
</dbReference>
<dbReference type="NCBIfam" id="TIGR02866">
    <property type="entry name" value="CoxB"/>
    <property type="match status" value="1"/>
</dbReference>
<evidence type="ECO:0000256" key="20">
    <source>
        <dbReference type="SAM" id="Phobius"/>
    </source>
</evidence>
<feature type="domain" description="Cytochrome c" evidence="24">
    <location>
        <begin position="285"/>
        <end position="366"/>
    </location>
</feature>
<dbReference type="InterPro" id="IPR001505">
    <property type="entry name" value="Copper_CuA"/>
</dbReference>
<comment type="cofactor">
    <cofactor evidence="19">
        <name>Cu cation</name>
        <dbReference type="ChEBI" id="CHEBI:23378"/>
    </cofactor>
    <text evidence="19">Binds a copper A center.</text>
</comment>
<feature type="domain" description="Cytochrome oxidase subunit II transmembrane region profile" evidence="23">
    <location>
        <begin position="29"/>
        <end position="124"/>
    </location>
</feature>
<dbReference type="Gene3D" id="2.60.40.420">
    <property type="entry name" value="Cupredoxins - blue copper proteins"/>
    <property type="match status" value="1"/>
</dbReference>
<dbReference type="GO" id="GO:0020037">
    <property type="term" value="F:heme binding"/>
    <property type="evidence" value="ECO:0007669"/>
    <property type="project" value="InterPro"/>
</dbReference>
<evidence type="ECO:0000256" key="16">
    <source>
        <dbReference type="ARBA" id="ARBA00047816"/>
    </source>
</evidence>
<dbReference type="Gene3D" id="1.10.287.90">
    <property type="match status" value="1"/>
</dbReference>
<evidence type="ECO:0000313" key="26">
    <source>
        <dbReference type="Proteomes" id="UP000246145"/>
    </source>
</evidence>
<dbReference type="GO" id="GO:0042773">
    <property type="term" value="P:ATP synthesis coupled electron transport"/>
    <property type="evidence" value="ECO:0007669"/>
    <property type="project" value="TreeGrafter"/>
</dbReference>
<evidence type="ECO:0000256" key="1">
    <source>
        <dbReference type="ARBA" id="ARBA00004141"/>
    </source>
</evidence>
<dbReference type="SUPFAM" id="SSF49503">
    <property type="entry name" value="Cupredoxins"/>
    <property type="match status" value="1"/>
</dbReference>
<keyword evidence="11 20" id="KW-1133">Transmembrane helix</keyword>
<dbReference type="InterPro" id="IPR034210">
    <property type="entry name" value="CcO_II_C"/>
</dbReference>
<keyword evidence="6 18" id="KW-0679">Respiratory chain</keyword>
<dbReference type="STRING" id="1231391.GCA_000308195_02900"/>
<keyword evidence="14 20" id="KW-0472">Membrane</keyword>
<comment type="subcellular location">
    <subcellularLocation>
        <location evidence="18">Cell membrane</location>
        <topology evidence="18">Multi-pass membrane protein</topology>
    </subcellularLocation>
    <subcellularLocation>
        <location evidence="1">Membrane</location>
        <topology evidence="1">Multi-pass membrane protein</topology>
    </subcellularLocation>
    <subcellularLocation>
        <location evidence="2">Periplasm</location>
    </subcellularLocation>
</comment>
<organism evidence="25 26">
    <name type="scientific">Pusillimonas noertemannii</name>
    <dbReference type="NCBI Taxonomy" id="305977"/>
    <lineage>
        <taxon>Bacteria</taxon>
        <taxon>Pseudomonadati</taxon>
        <taxon>Pseudomonadota</taxon>
        <taxon>Betaproteobacteria</taxon>
        <taxon>Burkholderiales</taxon>
        <taxon>Alcaligenaceae</taxon>
        <taxon>Pusillimonas</taxon>
    </lineage>
</organism>
<dbReference type="PROSITE" id="PS00078">
    <property type="entry name" value="COX2"/>
    <property type="match status" value="1"/>
</dbReference>
<name>A0A2U1CNU8_9BURK</name>
<dbReference type="Pfam" id="PF02790">
    <property type="entry name" value="COX2_TM"/>
    <property type="match status" value="1"/>
</dbReference>
<evidence type="ECO:0000256" key="5">
    <source>
        <dbReference type="ARBA" id="ARBA00022617"/>
    </source>
</evidence>
<dbReference type="GO" id="GO:0005886">
    <property type="term" value="C:plasma membrane"/>
    <property type="evidence" value="ECO:0007669"/>
    <property type="project" value="UniProtKB-SubCell"/>
</dbReference>
<feature type="signal peptide" evidence="21">
    <location>
        <begin position="1"/>
        <end position="21"/>
    </location>
</feature>
<evidence type="ECO:0000256" key="11">
    <source>
        <dbReference type="ARBA" id="ARBA00022989"/>
    </source>
</evidence>
<evidence type="ECO:0000256" key="15">
    <source>
        <dbReference type="ARBA" id="ARBA00024688"/>
    </source>
</evidence>
<dbReference type="PROSITE" id="PS50999">
    <property type="entry name" value="COX2_TM"/>
    <property type="match status" value="1"/>
</dbReference>
<keyword evidence="8 17" id="KW-0479">Metal-binding</keyword>
<evidence type="ECO:0000256" key="14">
    <source>
        <dbReference type="ARBA" id="ARBA00023136"/>
    </source>
</evidence>
<feature type="chain" id="PRO_5015556847" description="Cytochrome c oxidase subunit 2" evidence="21">
    <location>
        <begin position="22"/>
        <end position="386"/>
    </location>
</feature>
<comment type="function">
    <text evidence="15 19">Subunits I and II form the functional core of the enzyme complex. Electrons originating in cytochrome c are transferred via heme a and Cu(A) to the binuclear center formed by heme a3 and Cu(B).</text>
</comment>
<sequence length="386" mass="42329">MKKLRGVLGTGAMLMAGAASAQVTDMPGGPRVNQLNLPPGVTEIANDIMWLHWMMLIICTVIFIGVFGVMFYSIVMHRKSRGAKASKFHEHVGVEVAWTVIPFLIVIAMALPATRTVVAMKDTSSADLTIKATGYQWKWGYEYLDGAAKDVKFLSTLSTPRTQIMGTEPRSNTYLMEVDNELVVPVDRKVRIIVTSADVIHAWMVPDFGVKQDAIPGFLRDTWFRATKTGTYRGQCAELCGKDHAFMPIVVRVVSQEEFDAWANEQKQALASAADDPTKEWTKEDLMARGEKVFAANCVACHQANGKGMPPTFPPLDGDEKYVLAPKQGQIDTVLNGHPGTAMAAFRDQLNDVEIAAVITYTRNAWSNAGKGPDPVVQPADVTAQR</sequence>
<dbReference type="GO" id="GO:0042597">
    <property type="term" value="C:periplasmic space"/>
    <property type="evidence" value="ECO:0007669"/>
    <property type="project" value="UniProtKB-SubCell"/>
</dbReference>
<dbReference type="GO" id="GO:0005507">
    <property type="term" value="F:copper ion binding"/>
    <property type="evidence" value="ECO:0007669"/>
    <property type="project" value="InterPro"/>
</dbReference>
<feature type="transmembrane region" description="Helical" evidence="20">
    <location>
        <begin position="96"/>
        <end position="114"/>
    </location>
</feature>
<keyword evidence="4 18" id="KW-0813">Transport</keyword>
<evidence type="ECO:0000259" key="23">
    <source>
        <dbReference type="PROSITE" id="PS50999"/>
    </source>
</evidence>
<gene>
    <name evidence="25" type="ORF">C7440_2122</name>
</gene>
<dbReference type="GO" id="GO:0016491">
    <property type="term" value="F:oxidoreductase activity"/>
    <property type="evidence" value="ECO:0007669"/>
    <property type="project" value="InterPro"/>
</dbReference>
<dbReference type="Proteomes" id="UP000246145">
    <property type="component" value="Unassembled WGS sequence"/>
</dbReference>
<evidence type="ECO:0000259" key="24">
    <source>
        <dbReference type="PROSITE" id="PS51007"/>
    </source>
</evidence>
<dbReference type="CDD" id="cd13912">
    <property type="entry name" value="CcO_II_C"/>
    <property type="match status" value="1"/>
</dbReference>
<dbReference type="InterPro" id="IPR045187">
    <property type="entry name" value="CcO_II"/>
</dbReference>
<dbReference type="PROSITE" id="PS51007">
    <property type="entry name" value="CYTC"/>
    <property type="match status" value="1"/>
</dbReference>
<evidence type="ECO:0000256" key="9">
    <source>
        <dbReference type="ARBA" id="ARBA00022967"/>
    </source>
</evidence>
<feature type="domain" description="Cytochrome oxidase subunit II copper A binding" evidence="22">
    <location>
        <begin position="125"/>
        <end position="265"/>
    </location>
</feature>
<dbReference type="InterPro" id="IPR011759">
    <property type="entry name" value="Cyt_c_oxidase_su2_TM_dom"/>
</dbReference>
<dbReference type="EMBL" id="QEKO01000002">
    <property type="protein sequence ID" value="PVY62627.1"/>
    <property type="molecule type" value="Genomic_DNA"/>
</dbReference>
<dbReference type="PRINTS" id="PR01166">
    <property type="entry name" value="CYCOXIDASEII"/>
</dbReference>